<protein>
    <submittedName>
        <fullName evidence="2">Uncharacterized protein</fullName>
    </submittedName>
</protein>
<name>A0AAD9UK47_RIDPI</name>
<reference evidence="2" key="1">
    <citation type="journal article" date="2023" name="Mol. Biol. Evol.">
        <title>Third-Generation Sequencing Reveals the Adaptive Role of the Epigenome in Three Deep-Sea Polychaetes.</title>
        <authorList>
            <person name="Perez M."/>
            <person name="Aroh O."/>
            <person name="Sun Y."/>
            <person name="Lan Y."/>
            <person name="Juniper S.K."/>
            <person name="Young C.R."/>
            <person name="Angers B."/>
            <person name="Qian P.Y."/>
        </authorList>
    </citation>
    <scope>NUCLEOTIDE SEQUENCE</scope>
    <source>
        <strain evidence="2">R07B-5</strain>
    </source>
</reference>
<evidence type="ECO:0000256" key="1">
    <source>
        <dbReference type="SAM" id="MobiDB-lite"/>
    </source>
</evidence>
<organism evidence="2 3">
    <name type="scientific">Ridgeia piscesae</name>
    <name type="common">Tubeworm</name>
    <dbReference type="NCBI Taxonomy" id="27915"/>
    <lineage>
        <taxon>Eukaryota</taxon>
        <taxon>Metazoa</taxon>
        <taxon>Spiralia</taxon>
        <taxon>Lophotrochozoa</taxon>
        <taxon>Annelida</taxon>
        <taxon>Polychaeta</taxon>
        <taxon>Sedentaria</taxon>
        <taxon>Canalipalpata</taxon>
        <taxon>Sabellida</taxon>
        <taxon>Siboglinidae</taxon>
        <taxon>Ridgeia</taxon>
    </lineage>
</organism>
<comment type="caution">
    <text evidence="2">The sequence shown here is derived from an EMBL/GenBank/DDBJ whole genome shotgun (WGS) entry which is preliminary data.</text>
</comment>
<keyword evidence="3" id="KW-1185">Reference proteome</keyword>
<feature type="region of interest" description="Disordered" evidence="1">
    <location>
        <begin position="102"/>
        <end position="124"/>
    </location>
</feature>
<dbReference type="AlphaFoldDB" id="A0AAD9UK47"/>
<sequence>MGAQGAGGVYPAQAGMGQQAYPMMMMQVNPYLSQPRVLHPAQNSWNGSVGGAVGGAVGQPGYPQQAGMMPFQQPAMGMAPQAQPAMAAGMMPQQPAMYAAAAPGGAFGQPRPPMAQPNDPFGAL</sequence>
<proteinExistence type="predicted"/>
<dbReference type="EMBL" id="JAODUO010000029">
    <property type="protein sequence ID" value="KAK2192503.1"/>
    <property type="molecule type" value="Genomic_DNA"/>
</dbReference>
<gene>
    <name evidence="2" type="ORF">NP493_29g07002</name>
</gene>
<evidence type="ECO:0000313" key="3">
    <source>
        <dbReference type="Proteomes" id="UP001209878"/>
    </source>
</evidence>
<evidence type="ECO:0000313" key="2">
    <source>
        <dbReference type="EMBL" id="KAK2192503.1"/>
    </source>
</evidence>
<accession>A0AAD9UK47</accession>
<dbReference type="Proteomes" id="UP001209878">
    <property type="component" value="Unassembled WGS sequence"/>
</dbReference>